<sequence>MVRFSPDNQTLYLSYSQGRKLLLPSNAHKHQTNLTGSWKNLMLYGGIMERVEDQPTVDSFLHSLGLEKYAIHFKAEEVDLYSLKQMGDNDLKELGVPMGPRKKILLALASRARRQV</sequence>
<accession>A0A9J5YVB7</accession>
<dbReference type="EMBL" id="JACXVP010000005">
    <property type="protein sequence ID" value="KAG5604346.1"/>
    <property type="molecule type" value="Genomic_DNA"/>
</dbReference>
<keyword evidence="4" id="KW-1185">Reference proteome</keyword>
<dbReference type="SMART" id="SM00454">
    <property type="entry name" value="SAM"/>
    <property type="match status" value="1"/>
</dbReference>
<dbReference type="Proteomes" id="UP000824120">
    <property type="component" value="Chromosome 5"/>
</dbReference>
<dbReference type="Gene3D" id="1.10.150.50">
    <property type="entry name" value="Transcription Factor, Ets-1"/>
    <property type="match status" value="1"/>
</dbReference>
<dbReference type="InterPro" id="IPR001660">
    <property type="entry name" value="SAM"/>
</dbReference>
<dbReference type="InterPro" id="IPR013761">
    <property type="entry name" value="SAM/pointed_sf"/>
</dbReference>
<evidence type="ECO:0000313" key="3">
    <source>
        <dbReference type="EMBL" id="KAG5604346.1"/>
    </source>
</evidence>
<keyword evidence="1" id="KW-0677">Repeat</keyword>
<evidence type="ECO:0000256" key="1">
    <source>
        <dbReference type="ARBA" id="ARBA00022737"/>
    </source>
</evidence>
<dbReference type="AlphaFoldDB" id="A0A9J5YVB7"/>
<dbReference type="FunFam" id="1.10.150.50:FF:000077">
    <property type="entry name" value="DDHD domain-containing 2"/>
    <property type="match status" value="1"/>
</dbReference>
<dbReference type="Pfam" id="PF00536">
    <property type="entry name" value="SAM_1"/>
    <property type="match status" value="1"/>
</dbReference>
<reference evidence="3 4" key="1">
    <citation type="submission" date="2020-09" db="EMBL/GenBank/DDBJ databases">
        <title>De no assembly of potato wild relative species, Solanum commersonii.</title>
        <authorList>
            <person name="Cho K."/>
        </authorList>
    </citation>
    <scope>NUCLEOTIDE SEQUENCE [LARGE SCALE GENOMIC DNA]</scope>
    <source>
        <strain evidence="3">LZ3.2</strain>
        <tissue evidence="3">Leaf</tissue>
    </source>
</reference>
<dbReference type="PANTHER" id="PTHR10627">
    <property type="entry name" value="SCP160"/>
    <property type="match status" value="1"/>
</dbReference>
<protein>
    <recommendedName>
        <fullName evidence="2">SAM domain-containing protein</fullName>
    </recommendedName>
</protein>
<name>A0A9J5YVB7_SOLCO</name>
<comment type="caution">
    <text evidence="3">The sequence shown here is derived from an EMBL/GenBank/DDBJ whole genome shotgun (WGS) entry which is preliminary data.</text>
</comment>
<organism evidence="3 4">
    <name type="scientific">Solanum commersonii</name>
    <name type="common">Commerson's wild potato</name>
    <name type="synonym">Commerson's nightshade</name>
    <dbReference type="NCBI Taxonomy" id="4109"/>
    <lineage>
        <taxon>Eukaryota</taxon>
        <taxon>Viridiplantae</taxon>
        <taxon>Streptophyta</taxon>
        <taxon>Embryophyta</taxon>
        <taxon>Tracheophyta</taxon>
        <taxon>Spermatophyta</taxon>
        <taxon>Magnoliopsida</taxon>
        <taxon>eudicotyledons</taxon>
        <taxon>Gunneridae</taxon>
        <taxon>Pentapetalae</taxon>
        <taxon>asterids</taxon>
        <taxon>lamiids</taxon>
        <taxon>Solanales</taxon>
        <taxon>Solanaceae</taxon>
        <taxon>Solanoideae</taxon>
        <taxon>Solaneae</taxon>
        <taxon>Solanum</taxon>
    </lineage>
</organism>
<dbReference type="PROSITE" id="PS50105">
    <property type="entry name" value="SAM_DOMAIN"/>
    <property type="match status" value="1"/>
</dbReference>
<dbReference type="PANTHER" id="PTHR10627:SF74">
    <property type="entry name" value="OS08G0526500 PROTEIN"/>
    <property type="match status" value="1"/>
</dbReference>
<evidence type="ECO:0000313" key="4">
    <source>
        <dbReference type="Proteomes" id="UP000824120"/>
    </source>
</evidence>
<proteinExistence type="predicted"/>
<dbReference type="OrthoDB" id="76949at2759"/>
<evidence type="ECO:0000259" key="2">
    <source>
        <dbReference type="PROSITE" id="PS50105"/>
    </source>
</evidence>
<gene>
    <name evidence="3" type="ORF">H5410_025838</name>
</gene>
<dbReference type="SUPFAM" id="SSF47769">
    <property type="entry name" value="SAM/Pointed domain"/>
    <property type="match status" value="1"/>
</dbReference>
<feature type="domain" description="SAM" evidence="2">
    <location>
        <begin position="52"/>
        <end position="115"/>
    </location>
</feature>